<dbReference type="EMBL" id="OU892279">
    <property type="protein sequence ID" value="CAG9766529.1"/>
    <property type="molecule type" value="Genomic_DNA"/>
</dbReference>
<dbReference type="GO" id="GO:0000070">
    <property type="term" value="P:mitotic sister chromatid segregation"/>
    <property type="evidence" value="ECO:0007669"/>
    <property type="project" value="TreeGrafter"/>
</dbReference>
<evidence type="ECO:0000256" key="5">
    <source>
        <dbReference type="ARBA" id="ARBA00022618"/>
    </source>
</evidence>
<feature type="compositionally biased region" description="Polar residues" evidence="10">
    <location>
        <begin position="129"/>
        <end position="159"/>
    </location>
</feature>
<keyword evidence="8" id="KW-0131">Cell cycle</keyword>
<keyword evidence="9" id="KW-0137">Centromere</keyword>
<dbReference type="PANTHER" id="PTHR16040">
    <property type="entry name" value="AUSTRALIN, ISOFORM A-RELATED"/>
    <property type="match status" value="1"/>
</dbReference>
<evidence type="ECO:0000256" key="1">
    <source>
        <dbReference type="ARBA" id="ARBA00004123"/>
    </source>
</evidence>
<organism evidence="12 13">
    <name type="scientific">Ceutorhynchus assimilis</name>
    <name type="common">cabbage seed weevil</name>
    <dbReference type="NCBI Taxonomy" id="467358"/>
    <lineage>
        <taxon>Eukaryota</taxon>
        <taxon>Metazoa</taxon>
        <taxon>Ecdysozoa</taxon>
        <taxon>Arthropoda</taxon>
        <taxon>Hexapoda</taxon>
        <taxon>Insecta</taxon>
        <taxon>Pterygota</taxon>
        <taxon>Neoptera</taxon>
        <taxon>Endopterygota</taxon>
        <taxon>Coleoptera</taxon>
        <taxon>Polyphaga</taxon>
        <taxon>Cucujiformia</taxon>
        <taxon>Curculionidae</taxon>
        <taxon>Ceutorhynchinae</taxon>
        <taxon>Ceutorhynchus</taxon>
    </lineage>
</organism>
<evidence type="ECO:0000256" key="10">
    <source>
        <dbReference type="SAM" id="MobiDB-lite"/>
    </source>
</evidence>
<evidence type="ECO:0000313" key="13">
    <source>
        <dbReference type="Proteomes" id="UP001152799"/>
    </source>
</evidence>
<dbReference type="GO" id="GO:0051301">
    <property type="term" value="P:cell division"/>
    <property type="evidence" value="ECO:0007669"/>
    <property type="project" value="UniProtKB-KW"/>
</dbReference>
<comment type="similarity">
    <text evidence="3">Belongs to the borealin family.</text>
</comment>
<comment type="subcellular location">
    <subcellularLocation>
        <location evidence="2">Chromosome</location>
        <location evidence="2">Centromere</location>
    </subcellularLocation>
    <subcellularLocation>
        <location evidence="1">Nucleus</location>
    </subcellularLocation>
</comment>
<dbReference type="Pfam" id="PF10512">
    <property type="entry name" value="Borealin"/>
    <property type="match status" value="1"/>
</dbReference>
<keyword evidence="7" id="KW-0539">Nucleus</keyword>
<feature type="region of interest" description="Disordered" evidence="10">
    <location>
        <begin position="94"/>
        <end position="185"/>
    </location>
</feature>
<sequence>MARTKTQAAHTKVAKKKDLEEIVKQKIAAMEKQMLEVLDKKKEEDMQELELLLLSKKCKFPKKLWLKTIGEIENSEVDNSELSVTTVDHTTSVFESSQATRSMRKKTSQSATRNRRSVSASVGDEGYSTCDSGRATNSGGQKQSARQSRSRTKTAQVRVSRSLSKTAKSKSSAYKTPVNKAPIPKTGTITPKCKVGTPLMYVRRPKIGEMAWSHQGSPLMVTSTVVNEESANVNIPVGDQILSLLPTRGPMEGMELPPIEDHTVRQLVTLRDNLITFCNQFK</sequence>
<evidence type="ECO:0000256" key="6">
    <source>
        <dbReference type="ARBA" id="ARBA00022776"/>
    </source>
</evidence>
<reference evidence="12" key="1">
    <citation type="submission" date="2022-01" db="EMBL/GenBank/DDBJ databases">
        <authorList>
            <person name="King R."/>
        </authorList>
    </citation>
    <scope>NUCLEOTIDE SEQUENCE</scope>
</reference>
<dbReference type="Proteomes" id="UP001152799">
    <property type="component" value="Chromosome 3"/>
</dbReference>
<dbReference type="GO" id="GO:0032133">
    <property type="term" value="C:chromosome passenger complex"/>
    <property type="evidence" value="ECO:0007669"/>
    <property type="project" value="TreeGrafter"/>
</dbReference>
<proteinExistence type="inferred from homology"/>
<dbReference type="InterPro" id="IPR018867">
    <property type="entry name" value="Cell_div_borealin"/>
</dbReference>
<keyword evidence="4" id="KW-0158">Chromosome</keyword>
<gene>
    <name evidence="12" type="ORF">CEUTPL_LOCUS7111</name>
</gene>
<evidence type="ECO:0000256" key="3">
    <source>
        <dbReference type="ARBA" id="ARBA00009914"/>
    </source>
</evidence>
<feature type="domain" description="Borealin C-terminal" evidence="11">
    <location>
        <begin position="148"/>
        <end position="279"/>
    </location>
</feature>
<evidence type="ECO:0000259" key="11">
    <source>
        <dbReference type="Pfam" id="PF10512"/>
    </source>
</evidence>
<evidence type="ECO:0000256" key="9">
    <source>
        <dbReference type="ARBA" id="ARBA00023328"/>
    </source>
</evidence>
<evidence type="ECO:0000256" key="2">
    <source>
        <dbReference type="ARBA" id="ARBA00004584"/>
    </source>
</evidence>
<dbReference type="AlphaFoldDB" id="A0A9N9QNH2"/>
<feature type="compositionally biased region" description="Polar residues" evidence="10">
    <location>
        <begin position="108"/>
        <end position="120"/>
    </location>
</feature>
<keyword evidence="5" id="KW-0132">Cell division</keyword>
<dbReference type="GO" id="GO:0000775">
    <property type="term" value="C:chromosome, centromeric region"/>
    <property type="evidence" value="ECO:0007669"/>
    <property type="project" value="UniProtKB-SubCell"/>
</dbReference>
<dbReference type="PANTHER" id="PTHR16040:SF7">
    <property type="entry name" value="AUSTRALIN, ISOFORM A-RELATED"/>
    <property type="match status" value="1"/>
</dbReference>
<evidence type="ECO:0000256" key="4">
    <source>
        <dbReference type="ARBA" id="ARBA00022454"/>
    </source>
</evidence>
<name>A0A9N9QNH2_9CUCU</name>
<keyword evidence="6" id="KW-0498">Mitosis</keyword>
<dbReference type="GO" id="GO:0051233">
    <property type="term" value="C:spindle midzone"/>
    <property type="evidence" value="ECO:0007669"/>
    <property type="project" value="TreeGrafter"/>
</dbReference>
<protein>
    <recommendedName>
        <fullName evidence="11">Borealin C-terminal domain-containing protein</fullName>
    </recommendedName>
</protein>
<evidence type="ECO:0000256" key="8">
    <source>
        <dbReference type="ARBA" id="ARBA00023306"/>
    </source>
</evidence>
<dbReference type="OrthoDB" id="6360905at2759"/>
<dbReference type="InterPro" id="IPR046466">
    <property type="entry name" value="Borealin_C"/>
</dbReference>
<evidence type="ECO:0000313" key="12">
    <source>
        <dbReference type="EMBL" id="CAG9766529.1"/>
    </source>
</evidence>
<keyword evidence="13" id="KW-1185">Reference proteome</keyword>
<accession>A0A9N9QNH2</accession>
<feature type="compositionally biased region" description="Low complexity" evidence="10">
    <location>
        <begin position="160"/>
        <end position="176"/>
    </location>
</feature>
<dbReference type="GO" id="GO:0005634">
    <property type="term" value="C:nucleus"/>
    <property type="evidence" value="ECO:0007669"/>
    <property type="project" value="UniProtKB-SubCell"/>
</dbReference>
<evidence type="ECO:0000256" key="7">
    <source>
        <dbReference type="ARBA" id="ARBA00023242"/>
    </source>
</evidence>